<dbReference type="SUPFAM" id="SSF53067">
    <property type="entry name" value="Actin-like ATPase domain"/>
    <property type="match status" value="1"/>
</dbReference>
<reference evidence="1" key="1">
    <citation type="journal article" date="2019" name="bioRxiv">
        <title>The Genome of the Zebra Mussel, Dreissena polymorpha: A Resource for Invasive Species Research.</title>
        <authorList>
            <person name="McCartney M.A."/>
            <person name="Auch B."/>
            <person name="Kono T."/>
            <person name="Mallez S."/>
            <person name="Zhang Y."/>
            <person name="Obille A."/>
            <person name="Becker A."/>
            <person name="Abrahante J.E."/>
            <person name="Garbe J."/>
            <person name="Badalamenti J.P."/>
            <person name="Herman A."/>
            <person name="Mangelson H."/>
            <person name="Liachko I."/>
            <person name="Sullivan S."/>
            <person name="Sone E.D."/>
            <person name="Koren S."/>
            <person name="Silverstein K.A.T."/>
            <person name="Beckman K.B."/>
            <person name="Gohl D.M."/>
        </authorList>
    </citation>
    <scope>NUCLEOTIDE SEQUENCE</scope>
    <source>
        <strain evidence="1">Duluth1</strain>
        <tissue evidence="1">Whole animal</tissue>
    </source>
</reference>
<gene>
    <name evidence="1" type="ORF">DPMN_122752</name>
</gene>
<dbReference type="EMBL" id="JAIWYP010000005">
    <property type="protein sequence ID" value="KAH3820998.1"/>
    <property type="molecule type" value="Genomic_DNA"/>
</dbReference>
<dbReference type="Gene3D" id="3.30.420.40">
    <property type="match status" value="1"/>
</dbReference>
<name>A0A9D4JUH2_DREPO</name>
<dbReference type="AlphaFoldDB" id="A0A9D4JUH2"/>
<reference evidence="1" key="2">
    <citation type="submission" date="2020-11" db="EMBL/GenBank/DDBJ databases">
        <authorList>
            <person name="McCartney M.A."/>
            <person name="Auch B."/>
            <person name="Kono T."/>
            <person name="Mallez S."/>
            <person name="Becker A."/>
            <person name="Gohl D.M."/>
            <person name="Silverstein K.A.T."/>
            <person name="Koren S."/>
            <person name="Bechman K.B."/>
            <person name="Herman A."/>
            <person name="Abrahante J.E."/>
            <person name="Garbe J."/>
        </authorList>
    </citation>
    <scope>NUCLEOTIDE SEQUENCE</scope>
    <source>
        <strain evidence="1">Duluth1</strain>
        <tissue evidence="1">Whole animal</tissue>
    </source>
</reference>
<accession>A0A9D4JUH2</accession>
<dbReference type="Proteomes" id="UP000828390">
    <property type="component" value="Unassembled WGS sequence"/>
</dbReference>
<dbReference type="PANTHER" id="PTHR14187:SF5">
    <property type="entry name" value="HEAT SHOCK 70 KDA PROTEIN 12A"/>
    <property type="match status" value="1"/>
</dbReference>
<keyword evidence="2" id="KW-1185">Reference proteome</keyword>
<comment type="caution">
    <text evidence="1">The sequence shown here is derived from an EMBL/GenBank/DDBJ whole genome shotgun (WGS) entry which is preliminary data.</text>
</comment>
<protein>
    <recommendedName>
        <fullName evidence="3">Heat shock 70 kDa protein 12A</fullName>
    </recommendedName>
</protein>
<dbReference type="InterPro" id="IPR043129">
    <property type="entry name" value="ATPase_NBD"/>
</dbReference>
<dbReference type="PANTHER" id="PTHR14187">
    <property type="entry name" value="ALPHA KINASE/ELONGATION FACTOR 2 KINASE"/>
    <property type="match status" value="1"/>
</dbReference>
<proteinExistence type="predicted"/>
<evidence type="ECO:0008006" key="3">
    <source>
        <dbReference type="Google" id="ProtNLM"/>
    </source>
</evidence>
<evidence type="ECO:0000313" key="2">
    <source>
        <dbReference type="Proteomes" id="UP000828390"/>
    </source>
</evidence>
<sequence length="284" mass="31481">MALIVASIDFGTTFSGWAYSFVHDHDNNPADVKSRNWNSGTFITSKAPTCVLIKSDGTTLEAFGYDAESKYAELAAEENHTDVYFFQTFKMKLFDNEGTIGNSTLLEDETGKKLKALTVFSLTIKYLVDDVMDSLNKQITNGVNKNDINWVLTVPAIWDEHAKQFMRTAAREAGIEMGHLSLALEPEAASIYCRHIKMSREENSTGADISTFQPGTRYLICDAGGKGYASDTLPVGRFDGQSVRIICCKFYGANSNSISRAITVKLKICHHSGDSMCKTLFYHQ</sequence>
<evidence type="ECO:0000313" key="1">
    <source>
        <dbReference type="EMBL" id="KAH3820998.1"/>
    </source>
</evidence>
<organism evidence="1 2">
    <name type="scientific">Dreissena polymorpha</name>
    <name type="common">Zebra mussel</name>
    <name type="synonym">Mytilus polymorpha</name>
    <dbReference type="NCBI Taxonomy" id="45954"/>
    <lineage>
        <taxon>Eukaryota</taxon>
        <taxon>Metazoa</taxon>
        <taxon>Spiralia</taxon>
        <taxon>Lophotrochozoa</taxon>
        <taxon>Mollusca</taxon>
        <taxon>Bivalvia</taxon>
        <taxon>Autobranchia</taxon>
        <taxon>Heteroconchia</taxon>
        <taxon>Euheterodonta</taxon>
        <taxon>Imparidentia</taxon>
        <taxon>Neoheterodontei</taxon>
        <taxon>Myida</taxon>
        <taxon>Dreissenoidea</taxon>
        <taxon>Dreissenidae</taxon>
        <taxon>Dreissena</taxon>
    </lineage>
</organism>